<dbReference type="RefSeq" id="WP_032597685.1">
    <property type="nucleotide sequence ID" value="NZ_JGDS01000034.1"/>
</dbReference>
<proteinExistence type="predicted"/>
<dbReference type="EMBL" id="JGDS01000034">
    <property type="protein sequence ID" value="EXZ74975.1"/>
    <property type="molecule type" value="Genomic_DNA"/>
</dbReference>
<gene>
    <name evidence="1" type="ORF">M123_0671</name>
</gene>
<comment type="caution">
    <text evidence="1">The sequence shown here is derived from an EMBL/GenBank/DDBJ whole genome shotgun (WGS) entry which is preliminary data.</text>
</comment>
<organism evidence="1 2">
    <name type="scientific">Bacteroides fragilis str. 3976T8</name>
    <dbReference type="NCBI Taxonomy" id="1339314"/>
    <lineage>
        <taxon>Bacteria</taxon>
        <taxon>Pseudomonadati</taxon>
        <taxon>Bacteroidota</taxon>
        <taxon>Bacteroidia</taxon>
        <taxon>Bacteroidales</taxon>
        <taxon>Bacteroidaceae</taxon>
        <taxon>Bacteroides</taxon>
    </lineage>
</organism>
<evidence type="ECO:0000313" key="2">
    <source>
        <dbReference type="Proteomes" id="UP000020938"/>
    </source>
</evidence>
<protein>
    <submittedName>
        <fullName evidence="1">Uncharacterized protein</fullName>
    </submittedName>
</protein>
<dbReference type="PATRIC" id="fig|1339314.3.peg.917"/>
<reference evidence="1 2" key="1">
    <citation type="submission" date="2014-02" db="EMBL/GenBank/DDBJ databases">
        <authorList>
            <person name="Sears C."/>
            <person name="Carroll K."/>
            <person name="Sack B.R."/>
            <person name="Qadri F."/>
            <person name="Myers L.L."/>
            <person name="Chung G.-T."/>
            <person name="Escheverria P."/>
            <person name="Fraser C.M."/>
            <person name="Sadzewicz L."/>
            <person name="Shefchek K.A."/>
            <person name="Tallon L."/>
            <person name="Das S.P."/>
            <person name="Daugherty S."/>
            <person name="Mongodin E.F."/>
        </authorList>
    </citation>
    <scope>NUCLEOTIDE SEQUENCE [LARGE SCALE GENOMIC DNA]</scope>
    <source>
        <strain evidence="1 2">3976T8</strain>
    </source>
</reference>
<dbReference type="Proteomes" id="UP000020938">
    <property type="component" value="Unassembled WGS sequence"/>
</dbReference>
<dbReference type="AlphaFoldDB" id="A0A016AU81"/>
<evidence type="ECO:0000313" key="1">
    <source>
        <dbReference type="EMBL" id="EXZ74975.1"/>
    </source>
</evidence>
<accession>A0A016AU81</accession>
<name>A0A016AU81_BACFG</name>
<sequence>MNTYSSSLIEQLLGQKEQLFKIIQQLLQDQFLYGGIASLGDCPDFRLGERIYNEKYIFLKPDIEPVLEISQNKLNKDSSFKFIEYMTENKITVMYIKLEKRNDAGYEVLIKRNNETPIRFFVDYANLEQLKSAFEDALSKLNIDNERTTFITTMSGYFKAANIILKEYDRQKNHIFFYIIRPSICDKNYNGAAFLTTYSEMNISDENLISIYLSGMLTKLTVEAITEEKKKALKSATKTAKSAIMSRNMSHNLGSHVMAYLKQHLNSVHNIIVDNVLANLVNNTKLFCTTECKHINHISSDDYTKKACEQLENVALPFLVGLGKFVSYLQERQDFIATIATDYIPYYSEVNFKDSIYDELNPDLRYKRHLDRSDLETDNILLGNIARSEGLGRLTSPTEKQHTLHDIILRFRNFNGQSVTDLRLYKSDDERSDAQQSLEDMRKYEFSLPGGVVGRQAIFSIIENIIRNAAKHGNWRKCGKDLELSIDIYCKQDFIESRESESPNPLNRLNKFKSLYDKYYRNSEDIDNLYIITITDNLEIQDDTLEKIQEAIVERYVDDAGKMVNSNKGIKEMRISAAWLRSLEDAPSKELFSSSSSHLGKAPILLADKIENHLRYTFCVLRPKKIAVISSRKNEIEKINKESLTSATWNVYTFDEYACPATNKNFEFILFDVEDEAEDGYSRFNELRSISSNRLYYSNVLGDNIIRYLTTQKVTSDYYINVERQLYRYLAKFEDEDIITISDDKVFNRYRNESLIENVKITNGIRKNDLKYLFKKHFDTKEEFFPFIKSYPQECVFVEGITGNNSTDRLIRNEKIDESWLFKQLHAIKESVAVFDERLFTRIFRLEETNIKEHFYPPIIIADKNDVTKSSHKTDRSDYLDSDYNSIIYHLKGVDTFNILKIDDKIFDIYGYGGYTYKEQMVFGRCIKIGQIIQRETSIVIEKQDPNTHFGYISIHQGILDKIYDEFKIKDDVQAKLEFTKTFYNTFSETPLDVTSCIQNHEIFLPQMYIHSGRSKPSYMDMPQRLPFIQYAAIEHAVLDCKYSLIQLLDSARYE</sequence>